<accession>A0AAP0MLR8</accession>
<keyword evidence="3" id="KW-1185">Reference proteome</keyword>
<evidence type="ECO:0000313" key="2">
    <source>
        <dbReference type="EMBL" id="KAK9214493.1"/>
    </source>
</evidence>
<proteinExistence type="predicted"/>
<dbReference type="Proteomes" id="UP001428341">
    <property type="component" value="Unassembled WGS sequence"/>
</dbReference>
<reference evidence="2 3" key="1">
    <citation type="submission" date="2024-05" db="EMBL/GenBank/DDBJ databases">
        <title>Haplotype-resolved chromosome-level genome assembly of Huyou (Citrus changshanensis).</title>
        <authorList>
            <person name="Miao C."/>
            <person name="Chen W."/>
            <person name="Wu Y."/>
            <person name="Wang L."/>
            <person name="Zhao S."/>
            <person name="Grierson D."/>
            <person name="Xu C."/>
            <person name="Chen K."/>
        </authorList>
    </citation>
    <scope>NUCLEOTIDE SEQUENCE [LARGE SCALE GENOMIC DNA]</scope>
    <source>
        <strain evidence="2">01-14</strain>
        <tissue evidence="2">Leaf</tissue>
    </source>
</reference>
<protein>
    <submittedName>
        <fullName evidence="2">Uncharacterized protein</fullName>
    </submittedName>
</protein>
<keyword evidence="1" id="KW-0472">Membrane</keyword>
<name>A0AAP0MLR8_9ROSI</name>
<sequence length="108" mass="12732">MVRYSNFNFNLINKVNLSHMLIFLLIFPGDWFFTLMETRKATPVDIFHCTWQSITPIIIVIIIGVFMSISNFLCRTRTRISTCPLKVRSSVFYRSPRVDGYFKLIFLV</sequence>
<comment type="caution">
    <text evidence="2">The sequence shown here is derived from an EMBL/GenBank/DDBJ whole genome shotgun (WGS) entry which is preliminary data.</text>
</comment>
<organism evidence="2 3">
    <name type="scientific">Citrus x changshan-huyou</name>
    <dbReference type="NCBI Taxonomy" id="2935761"/>
    <lineage>
        <taxon>Eukaryota</taxon>
        <taxon>Viridiplantae</taxon>
        <taxon>Streptophyta</taxon>
        <taxon>Embryophyta</taxon>
        <taxon>Tracheophyta</taxon>
        <taxon>Spermatophyta</taxon>
        <taxon>Magnoliopsida</taxon>
        <taxon>eudicotyledons</taxon>
        <taxon>Gunneridae</taxon>
        <taxon>Pentapetalae</taxon>
        <taxon>rosids</taxon>
        <taxon>malvids</taxon>
        <taxon>Sapindales</taxon>
        <taxon>Rutaceae</taxon>
        <taxon>Aurantioideae</taxon>
        <taxon>Citrus</taxon>
    </lineage>
</organism>
<feature type="transmembrane region" description="Helical" evidence="1">
    <location>
        <begin position="53"/>
        <end position="74"/>
    </location>
</feature>
<evidence type="ECO:0000313" key="3">
    <source>
        <dbReference type="Proteomes" id="UP001428341"/>
    </source>
</evidence>
<dbReference type="EMBL" id="JBCGBO010000003">
    <property type="protein sequence ID" value="KAK9214493.1"/>
    <property type="molecule type" value="Genomic_DNA"/>
</dbReference>
<keyword evidence="1" id="KW-1133">Transmembrane helix</keyword>
<gene>
    <name evidence="2" type="ORF">WN944_006485</name>
</gene>
<feature type="transmembrane region" description="Helical" evidence="1">
    <location>
        <begin position="12"/>
        <end position="33"/>
    </location>
</feature>
<dbReference type="AlphaFoldDB" id="A0AAP0MLR8"/>
<evidence type="ECO:0000256" key="1">
    <source>
        <dbReference type="SAM" id="Phobius"/>
    </source>
</evidence>
<keyword evidence="1" id="KW-0812">Transmembrane</keyword>